<protein>
    <submittedName>
        <fullName evidence="9">MFS transporter</fullName>
    </submittedName>
</protein>
<keyword evidence="10" id="KW-1185">Reference proteome</keyword>
<feature type="transmembrane region" description="Helical" evidence="7">
    <location>
        <begin position="84"/>
        <end position="104"/>
    </location>
</feature>
<feature type="transmembrane region" description="Helical" evidence="7">
    <location>
        <begin position="269"/>
        <end position="294"/>
    </location>
</feature>
<dbReference type="InterPro" id="IPR020846">
    <property type="entry name" value="MFS_dom"/>
</dbReference>
<keyword evidence="6 7" id="KW-0472">Membrane</keyword>
<dbReference type="InterPro" id="IPR036259">
    <property type="entry name" value="MFS_trans_sf"/>
</dbReference>
<dbReference type="EMBL" id="AP022567">
    <property type="protein sequence ID" value="BBX37203.1"/>
    <property type="molecule type" value="Genomic_DNA"/>
</dbReference>
<feature type="transmembrane region" description="Helical" evidence="7">
    <location>
        <begin position="146"/>
        <end position="165"/>
    </location>
</feature>
<reference evidence="9 10" key="1">
    <citation type="journal article" date="2019" name="Emerg. Microbes Infect.">
        <title>Comprehensive subspecies identification of 175 nontuberculous mycobacteria species based on 7547 genomic profiles.</title>
        <authorList>
            <person name="Matsumoto Y."/>
            <person name="Kinjo T."/>
            <person name="Motooka D."/>
            <person name="Nabeya D."/>
            <person name="Jung N."/>
            <person name="Uechi K."/>
            <person name="Horii T."/>
            <person name="Iida T."/>
            <person name="Fujita J."/>
            <person name="Nakamura S."/>
        </authorList>
    </citation>
    <scope>NUCLEOTIDE SEQUENCE [LARGE SCALE GENOMIC DNA]</scope>
    <source>
        <strain evidence="9 10">JCM 12375</strain>
    </source>
</reference>
<sequence>MISSCQDLRDQEERRPGVAMVPLLVGILTGSLAVSMVNTALPSIVADLGARPTHRAWIVDVYPLAMAASIVMAARLGDRFGRKALLLTGMTGFTVMNAVAGMAPGPGVLIGARVLLGVAGALVVANVVSTIAALYRGHARTVANGLWVATFGAANAVGPILGGALTDHFGWRSVFLACVPIAASGILLTIWLVPDTRSQAVVSWDVPSVLASAVALGGIVFGVQHVVANPVVGVTIAAVAIAVFAAFVRRQRRLSAPFIAVELFRERGFAGSFAQVLVSSATAAASVYLISIHVQDALGWSPTQAGLVLIPQAAATAVGGICGPLLVRVMSRPVVVALALTLQSAGLLWIAQGGGYAPGLALVGFGFGIVGTLAVVALFNATPTALLSHAGALQEIAFAVGSGLGIAVFDVIAGFAGAGGFVRALTISGVATLAVAALPTRTRR</sequence>
<feature type="transmembrane region" description="Helical" evidence="7">
    <location>
        <begin position="227"/>
        <end position="248"/>
    </location>
</feature>
<keyword evidence="2" id="KW-0813">Transport</keyword>
<evidence type="ECO:0000313" key="10">
    <source>
        <dbReference type="Proteomes" id="UP000465622"/>
    </source>
</evidence>
<feature type="transmembrane region" description="Helical" evidence="7">
    <location>
        <begin position="200"/>
        <end position="221"/>
    </location>
</feature>
<dbReference type="CDD" id="cd17321">
    <property type="entry name" value="MFS_MMR_MDR_like"/>
    <property type="match status" value="1"/>
</dbReference>
<keyword evidence="3" id="KW-1003">Cell membrane</keyword>
<dbReference type="Gene3D" id="1.20.1250.20">
    <property type="entry name" value="MFS general substrate transporter like domains"/>
    <property type="match status" value="1"/>
</dbReference>
<dbReference type="Proteomes" id="UP000465622">
    <property type="component" value="Chromosome"/>
</dbReference>
<feature type="transmembrane region" description="Helical" evidence="7">
    <location>
        <begin position="57"/>
        <end position="77"/>
    </location>
</feature>
<dbReference type="PANTHER" id="PTHR42718:SF47">
    <property type="entry name" value="METHYL VIOLOGEN RESISTANCE PROTEIN SMVA"/>
    <property type="match status" value="1"/>
</dbReference>
<dbReference type="Pfam" id="PF07690">
    <property type="entry name" value="MFS_1"/>
    <property type="match status" value="1"/>
</dbReference>
<feature type="transmembrane region" description="Helical" evidence="7">
    <location>
        <begin position="392"/>
        <end position="415"/>
    </location>
</feature>
<keyword evidence="5 7" id="KW-1133">Transmembrane helix</keyword>
<name>A0ABM7I2S6_MYCME</name>
<feature type="transmembrane region" description="Helical" evidence="7">
    <location>
        <begin position="334"/>
        <end position="351"/>
    </location>
</feature>
<evidence type="ECO:0000313" key="9">
    <source>
        <dbReference type="EMBL" id="BBX37203.1"/>
    </source>
</evidence>
<feature type="domain" description="Major facilitator superfamily (MFS) profile" evidence="8">
    <location>
        <begin position="19"/>
        <end position="443"/>
    </location>
</feature>
<evidence type="ECO:0000256" key="1">
    <source>
        <dbReference type="ARBA" id="ARBA00004651"/>
    </source>
</evidence>
<feature type="transmembrane region" description="Helical" evidence="7">
    <location>
        <begin position="171"/>
        <end position="193"/>
    </location>
</feature>
<evidence type="ECO:0000256" key="6">
    <source>
        <dbReference type="ARBA" id="ARBA00023136"/>
    </source>
</evidence>
<dbReference type="InterPro" id="IPR011701">
    <property type="entry name" value="MFS"/>
</dbReference>
<feature type="transmembrane region" description="Helical" evidence="7">
    <location>
        <begin position="306"/>
        <end position="327"/>
    </location>
</feature>
<gene>
    <name evidence="9" type="ORF">MMAGJ_64850</name>
</gene>
<evidence type="ECO:0000259" key="8">
    <source>
        <dbReference type="PROSITE" id="PS50850"/>
    </source>
</evidence>
<evidence type="ECO:0000256" key="3">
    <source>
        <dbReference type="ARBA" id="ARBA00022475"/>
    </source>
</evidence>
<comment type="subcellular location">
    <subcellularLocation>
        <location evidence="1">Cell membrane</location>
        <topology evidence="1">Multi-pass membrane protein</topology>
    </subcellularLocation>
</comment>
<proteinExistence type="predicted"/>
<evidence type="ECO:0000256" key="4">
    <source>
        <dbReference type="ARBA" id="ARBA00022692"/>
    </source>
</evidence>
<evidence type="ECO:0000256" key="5">
    <source>
        <dbReference type="ARBA" id="ARBA00022989"/>
    </source>
</evidence>
<organism evidence="9 10">
    <name type="scientific">Mycolicibacterium mageritense</name>
    <name type="common">Mycobacterium mageritense</name>
    <dbReference type="NCBI Taxonomy" id="53462"/>
    <lineage>
        <taxon>Bacteria</taxon>
        <taxon>Bacillati</taxon>
        <taxon>Actinomycetota</taxon>
        <taxon>Actinomycetes</taxon>
        <taxon>Mycobacteriales</taxon>
        <taxon>Mycobacteriaceae</taxon>
        <taxon>Mycolicibacterium</taxon>
    </lineage>
</organism>
<dbReference type="InterPro" id="IPR001958">
    <property type="entry name" value="Tet-R_TetA/multi-R_MdtG-like"/>
</dbReference>
<dbReference type="PANTHER" id="PTHR42718">
    <property type="entry name" value="MAJOR FACILITATOR SUPERFAMILY MULTIDRUG TRANSPORTER MFSC"/>
    <property type="match status" value="1"/>
</dbReference>
<dbReference type="PRINTS" id="PR01035">
    <property type="entry name" value="TCRTETA"/>
</dbReference>
<feature type="transmembrane region" description="Helical" evidence="7">
    <location>
        <begin position="110"/>
        <end position="134"/>
    </location>
</feature>
<feature type="transmembrane region" description="Helical" evidence="7">
    <location>
        <begin position="421"/>
        <end position="438"/>
    </location>
</feature>
<feature type="transmembrane region" description="Helical" evidence="7">
    <location>
        <begin position="21"/>
        <end position="45"/>
    </location>
</feature>
<dbReference type="PROSITE" id="PS50850">
    <property type="entry name" value="MFS"/>
    <property type="match status" value="1"/>
</dbReference>
<evidence type="ECO:0000256" key="2">
    <source>
        <dbReference type="ARBA" id="ARBA00022448"/>
    </source>
</evidence>
<accession>A0ABM7I2S6</accession>
<keyword evidence="4 7" id="KW-0812">Transmembrane</keyword>
<dbReference type="Gene3D" id="1.20.1720.10">
    <property type="entry name" value="Multidrug resistance protein D"/>
    <property type="match status" value="1"/>
</dbReference>
<feature type="transmembrane region" description="Helical" evidence="7">
    <location>
        <begin position="357"/>
        <end position="380"/>
    </location>
</feature>
<dbReference type="SUPFAM" id="SSF103473">
    <property type="entry name" value="MFS general substrate transporter"/>
    <property type="match status" value="1"/>
</dbReference>
<evidence type="ECO:0000256" key="7">
    <source>
        <dbReference type="SAM" id="Phobius"/>
    </source>
</evidence>